<dbReference type="STRING" id="1246637.MTBBW1_260015"/>
<keyword evidence="2" id="KW-1185">Reference proteome</keyword>
<accession>A0A1W1HET9</accession>
<reference evidence="1 2" key="1">
    <citation type="submission" date="2017-03" db="EMBL/GenBank/DDBJ databases">
        <authorList>
            <person name="Afonso C.L."/>
            <person name="Miller P.J."/>
            <person name="Scott M.A."/>
            <person name="Spackman E."/>
            <person name="Goraichik I."/>
            <person name="Dimitrov K.M."/>
            <person name="Suarez D.L."/>
            <person name="Swayne D.E."/>
        </authorList>
    </citation>
    <scope>NUCLEOTIDE SEQUENCE [LARGE SCALE GENOMIC DNA]</scope>
    <source>
        <strain evidence="1">PRJEB14757</strain>
    </source>
</reference>
<sequence length="39" mass="4267">MDDGTTEYTESHGKGEMSFSVPSVLFVVKKNSAFSTQHS</sequence>
<name>A0A1W1HET9_9BACT</name>
<protein>
    <submittedName>
        <fullName evidence="1">Uncharacterized protein</fullName>
    </submittedName>
</protein>
<dbReference type="AlphaFoldDB" id="A0A1W1HET9"/>
<gene>
    <name evidence="1" type="ORF">MTBBW1_260015</name>
</gene>
<organism evidence="1 2">
    <name type="scientific">Desulfamplus magnetovallimortis</name>
    <dbReference type="NCBI Taxonomy" id="1246637"/>
    <lineage>
        <taxon>Bacteria</taxon>
        <taxon>Pseudomonadati</taxon>
        <taxon>Thermodesulfobacteriota</taxon>
        <taxon>Desulfobacteria</taxon>
        <taxon>Desulfobacterales</taxon>
        <taxon>Desulfobacteraceae</taxon>
        <taxon>Desulfamplus</taxon>
    </lineage>
</organism>
<dbReference type="Proteomes" id="UP000191931">
    <property type="component" value="Unassembled WGS sequence"/>
</dbReference>
<evidence type="ECO:0000313" key="2">
    <source>
        <dbReference type="Proteomes" id="UP000191931"/>
    </source>
</evidence>
<evidence type="ECO:0000313" key="1">
    <source>
        <dbReference type="EMBL" id="SLM31014.1"/>
    </source>
</evidence>
<dbReference type="EMBL" id="FWEV01000179">
    <property type="protein sequence ID" value="SLM31014.1"/>
    <property type="molecule type" value="Genomic_DNA"/>
</dbReference>
<proteinExistence type="predicted"/>